<dbReference type="EMBL" id="OBQC01000008">
    <property type="protein sequence ID" value="SOC40685.1"/>
    <property type="molecule type" value="Genomic_DNA"/>
</dbReference>
<feature type="domain" description="Deacetylase PdaC" evidence="2">
    <location>
        <begin position="46"/>
        <end position="142"/>
    </location>
</feature>
<evidence type="ECO:0000313" key="4">
    <source>
        <dbReference type="Proteomes" id="UP000219252"/>
    </source>
</evidence>
<dbReference type="Pfam" id="PF13739">
    <property type="entry name" value="PdaC"/>
    <property type="match status" value="1"/>
</dbReference>
<sequence>MIATNLIKVFIGFSTLFTYFDFEQPSNMMEVSELVETSVFVESNTYKEEFLVYPQVTNMNDQKAQGKINEVFKTQIKSSYEGYLKLKDDMEKFKGEEKKHCEEFPYSCEYSYITRFEVMFNQDGKLSILFYDSIYSGGAHGIETVATYNFDTKTGELYTLKDIISNESKFESLTEYAKKFMKDHQELFFDENIIGEFKVSEDTQFYFTESGIDLIFQQYEVAPYAAGHPTISIPNSEL</sequence>
<keyword evidence="4" id="KW-1185">Reference proteome</keyword>
<organism evidence="3 4">
    <name type="scientific">Ureibacillus acetophenoni</name>
    <dbReference type="NCBI Taxonomy" id="614649"/>
    <lineage>
        <taxon>Bacteria</taxon>
        <taxon>Bacillati</taxon>
        <taxon>Bacillota</taxon>
        <taxon>Bacilli</taxon>
        <taxon>Bacillales</taxon>
        <taxon>Caryophanaceae</taxon>
        <taxon>Ureibacillus</taxon>
    </lineage>
</organism>
<evidence type="ECO:0000313" key="3">
    <source>
        <dbReference type="EMBL" id="SOC40685.1"/>
    </source>
</evidence>
<dbReference type="Proteomes" id="UP000219252">
    <property type="component" value="Unassembled WGS sequence"/>
</dbReference>
<feature type="domain" description="DUF3298" evidence="1">
    <location>
        <begin position="161"/>
        <end position="235"/>
    </location>
</feature>
<proteinExistence type="predicted"/>
<dbReference type="InterPro" id="IPR037126">
    <property type="entry name" value="PdaC/RsiV-like_sf"/>
</dbReference>
<dbReference type="RefSeq" id="WP_097149877.1">
    <property type="nucleotide sequence ID" value="NZ_OBQC01000008.1"/>
</dbReference>
<dbReference type="InterPro" id="IPR021729">
    <property type="entry name" value="DUF3298"/>
</dbReference>
<gene>
    <name evidence="3" type="ORF">SAMN05877842_108122</name>
</gene>
<dbReference type="Gene3D" id="3.90.640.20">
    <property type="entry name" value="Heat-shock cognate protein, ATPase"/>
    <property type="match status" value="1"/>
</dbReference>
<evidence type="ECO:0000259" key="1">
    <source>
        <dbReference type="Pfam" id="PF11738"/>
    </source>
</evidence>
<evidence type="ECO:0000259" key="2">
    <source>
        <dbReference type="Pfam" id="PF13739"/>
    </source>
</evidence>
<dbReference type="OrthoDB" id="5637at2"/>
<reference evidence="4" key="1">
    <citation type="submission" date="2017-08" db="EMBL/GenBank/DDBJ databases">
        <authorList>
            <person name="Varghese N."/>
            <person name="Submissions S."/>
        </authorList>
    </citation>
    <scope>NUCLEOTIDE SEQUENCE [LARGE SCALE GENOMIC DNA]</scope>
    <source>
        <strain evidence="4">JC23</strain>
    </source>
</reference>
<dbReference type="Gene3D" id="3.30.565.40">
    <property type="entry name" value="Fervidobacterium nodosum Rt17-B1 like"/>
    <property type="match status" value="1"/>
</dbReference>
<name>A0A285UFI5_9BACL</name>
<dbReference type="AlphaFoldDB" id="A0A285UFI5"/>
<dbReference type="Pfam" id="PF11738">
    <property type="entry name" value="DUF3298"/>
    <property type="match status" value="1"/>
</dbReference>
<protein>
    <submittedName>
        <fullName evidence="3">Uncharacterized protein DUF3298</fullName>
    </submittedName>
</protein>
<accession>A0A285UFI5</accession>
<dbReference type="InterPro" id="IPR025303">
    <property type="entry name" value="PdaC"/>
</dbReference>